<dbReference type="PROSITE" id="PS50109">
    <property type="entry name" value="HIS_KIN"/>
    <property type="match status" value="1"/>
</dbReference>
<dbReference type="SUPFAM" id="SSF158472">
    <property type="entry name" value="HAMP domain-like"/>
    <property type="match status" value="1"/>
</dbReference>
<dbReference type="EC" id="2.7.13.3" evidence="3"/>
<dbReference type="InterPro" id="IPR004358">
    <property type="entry name" value="Sig_transdc_His_kin-like_C"/>
</dbReference>
<dbReference type="Gene3D" id="6.10.340.10">
    <property type="match status" value="1"/>
</dbReference>
<dbReference type="InterPro" id="IPR003660">
    <property type="entry name" value="HAMP_dom"/>
</dbReference>
<feature type="coiled-coil region" evidence="8">
    <location>
        <begin position="234"/>
        <end position="293"/>
    </location>
</feature>
<keyword evidence="8" id="KW-0175">Coiled coil</keyword>
<evidence type="ECO:0000259" key="12">
    <source>
        <dbReference type="PROSITE" id="PS50110"/>
    </source>
</evidence>
<dbReference type="SMART" id="SM00387">
    <property type="entry name" value="HATPase_c"/>
    <property type="match status" value="1"/>
</dbReference>
<dbReference type="InterPro" id="IPR036097">
    <property type="entry name" value="HisK_dim/P_sf"/>
</dbReference>
<sequence>MNARRRSLPQKLLGVVMLVTLVSLLVSLGTIIAYDLRAYHQSLGSDMITQAELLGHMSAPALTFDDPRLAKENLALLRLRPKVNAGAIYNSRGQLFATYVAPGLDVSIPNAPQADGVAFEDGKMMLFRRIRDNGELLGTVYLRADYEILGRFGDYVAIGVVATLLAMGIAYLLMRPLNKVVTQPVLAIADVAREVVATGDYSRRAPGTSNDEVAELAAAFNKMLSEIESRTRDLETSNSEIAREAEQRSKAQQEVMRLNEELEERVHTRTMQLEQANHELAGAMEEAKSANQAKSAFLSSMSHELRTPLNAILGFAQILTSEKLPSTLVQKREFANHILKSGRHLLTLINEILDLAKIESGAVALSLEPVALNEILKECESMVAPLASGRGIRLLFPDGCMANVTADRTRLKQIVLNLLSNAIKYNRDGGAVVVDCSPSGDKLVRVSVQDTGMGLRPEQVKQLFQPFNRLGQESGAEEGTGIGLVVTKRLVELMGGTIGVTSSQGVGSMFWIELESTEPIPSRVDPNAERPAEHHRHQEGEPTTVLYVEDNPANLKLVEEIISFRPDLKLISAPDGHLGLELARAHRPDIILMDINLPGLNGIDAVKLLANDPRTVHIPVIALTANAMPRDVEKGLAAGFFRYLIKPINIDEFTEAINSTMAFLARREEEGSTSK</sequence>
<reference evidence="14 15" key="1">
    <citation type="submission" date="2019-11" db="EMBL/GenBank/DDBJ databases">
        <title>Type strains purchased from KCTC, JCM and DSMZ.</title>
        <authorList>
            <person name="Lu H."/>
        </authorList>
    </citation>
    <scope>NUCLEOTIDE SEQUENCE [LARGE SCALE GENOMIC DNA]</scope>
    <source>
        <strain evidence="14 15">JCM 31587</strain>
    </source>
</reference>
<feature type="compositionally biased region" description="Basic and acidic residues" evidence="9">
    <location>
        <begin position="526"/>
        <end position="540"/>
    </location>
</feature>
<dbReference type="RefSeq" id="WP_155454737.1">
    <property type="nucleotide sequence ID" value="NZ_WNKX01000009.1"/>
</dbReference>
<keyword evidence="15" id="KW-1185">Reference proteome</keyword>
<keyword evidence="10" id="KW-1133">Transmembrane helix</keyword>
<dbReference type="Gene3D" id="1.10.287.130">
    <property type="match status" value="1"/>
</dbReference>
<organism evidence="14 15">
    <name type="scientific">Massilia eburnea</name>
    <dbReference type="NCBI Taxonomy" id="1776165"/>
    <lineage>
        <taxon>Bacteria</taxon>
        <taxon>Pseudomonadati</taxon>
        <taxon>Pseudomonadota</taxon>
        <taxon>Betaproteobacteria</taxon>
        <taxon>Burkholderiales</taxon>
        <taxon>Oxalobacteraceae</taxon>
        <taxon>Telluria group</taxon>
        <taxon>Massilia</taxon>
    </lineage>
</organism>
<feature type="region of interest" description="Disordered" evidence="9">
    <location>
        <begin position="521"/>
        <end position="541"/>
    </location>
</feature>
<dbReference type="Gene3D" id="3.40.50.2300">
    <property type="match status" value="1"/>
</dbReference>
<dbReference type="CDD" id="cd06225">
    <property type="entry name" value="HAMP"/>
    <property type="match status" value="1"/>
</dbReference>
<dbReference type="SMART" id="SM00448">
    <property type="entry name" value="REC"/>
    <property type="match status" value="1"/>
</dbReference>
<feature type="domain" description="HAMP" evidence="13">
    <location>
        <begin position="179"/>
        <end position="232"/>
    </location>
</feature>
<dbReference type="AlphaFoldDB" id="A0A6L6QHR0"/>
<feature type="domain" description="Histidine kinase" evidence="11">
    <location>
        <begin position="300"/>
        <end position="518"/>
    </location>
</feature>
<dbReference type="InterPro" id="IPR001789">
    <property type="entry name" value="Sig_transdc_resp-reg_receiver"/>
</dbReference>
<evidence type="ECO:0000259" key="11">
    <source>
        <dbReference type="PROSITE" id="PS50109"/>
    </source>
</evidence>
<dbReference type="InterPro" id="IPR003594">
    <property type="entry name" value="HATPase_dom"/>
</dbReference>
<evidence type="ECO:0000256" key="10">
    <source>
        <dbReference type="SAM" id="Phobius"/>
    </source>
</evidence>
<dbReference type="InterPro" id="IPR011006">
    <property type="entry name" value="CheY-like_superfamily"/>
</dbReference>
<dbReference type="GO" id="GO:0000155">
    <property type="term" value="F:phosphorelay sensor kinase activity"/>
    <property type="evidence" value="ECO:0007669"/>
    <property type="project" value="InterPro"/>
</dbReference>
<dbReference type="PANTHER" id="PTHR43047:SF72">
    <property type="entry name" value="OSMOSENSING HISTIDINE PROTEIN KINASE SLN1"/>
    <property type="match status" value="1"/>
</dbReference>
<evidence type="ECO:0000256" key="3">
    <source>
        <dbReference type="ARBA" id="ARBA00012438"/>
    </source>
</evidence>
<accession>A0A6L6QHR0</accession>
<comment type="caution">
    <text evidence="14">The sequence shown here is derived from an EMBL/GenBank/DDBJ whole genome shotgun (WGS) entry which is preliminary data.</text>
</comment>
<evidence type="ECO:0000256" key="2">
    <source>
        <dbReference type="ARBA" id="ARBA00004429"/>
    </source>
</evidence>
<protein>
    <recommendedName>
        <fullName evidence="3">histidine kinase</fullName>
        <ecNumber evidence="3">2.7.13.3</ecNumber>
    </recommendedName>
</protein>
<evidence type="ECO:0000256" key="6">
    <source>
        <dbReference type="ARBA" id="ARBA00022777"/>
    </source>
</evidence>
<comment type="subcellular location">
    <subcellularLocation>
        <location evidence="2">Cell inner membrane</location>
        <topology evidence="2">Multi-pass membrane protein</topology>
    </subcellularLocation>
</comment>
<dbReference type="InterPro" id="IPR033417">
    <property type="entry name" value="CHASE8"/>
</dbReference>
<dbReference type="GO" id="GO:0009927">
    <property type="term" value="F:histidine phosphotransfer kinase activity"/>
    <property type="evidence" value="ECO:0007669"/>
    <property type="project" value="TreeGrafter"/>
</dbReference>
<dbReference type="Pfam" id="PF02518">
    <property type="entry name" value="HATPase_c"/>
    <property type="match status" value="1"/>
</dbReference>
<dbReference type="SMART" id="SM00388">
    <property type="entry name" value="HisKA"/>
    <property type="match status" value="1"/>
</dbReference>
<dbReference type="SMART" id="SM00304">
    <property type="entry name" value="HAMP"/>
    <property type="match status" value="1"/>
</dbReference>
<dbReference type="PROSITE" id="PS50110">
    <property type="entry name" value="RESPONSE_REGULATORY"/>
    <property type="match status" value="1"/>
</dbReference>
<dbReference type="SUPFAM" id="SSF55874">
    <property type="entry name" value="ATPase domain of HSP90 chaperone/DNA topoisomerase II/histidine kinase"/>
    <property type="match status" value="1"/>
</dbReference>
<dbReference type="PROSITE" id="PS50885">
    <property type="entry name" value="HAMP"/>
    <property type="match status" value="1"/>
</dbReference>
<evidence type="ECO:0000256" key="1">
    <source>
        <dbReference type="ARBA" id="ARBA00000085"/>
    </source>
</evidence>
<dbReference type="OrthoDB" id="5519028at2"/>
<dbReference type="Pfam" id="PF00512">
    <property type="entry name" value="HisKA"/>
    <property type="match status" value="1"/>
</dbReference>
<dbReference type="Pfam" id="PF17152">
    <property type="entry name" value="CHASE8"/>
    <property type="match status" value="1"/>
</dbReference>
<dbReference type="Gene3D" id="3.30.565.10">
    <property type="entry name" value="Histidine kinase-like ATPase, C-terminal domain"/>
    <property type="match status" value="1"/>
</dbReference>
<dbReference type="InterPro" id="IPR005467">
    <property type="entry name" value="His_kinase_dom"/>
</dbReference>
<gene>
    <name evidence="14" type="ORF">GM658_14380</name>
</gene>
<dbReference type="SUPFAM" id="SSF47384">
    <property type="entry name" value="Homodimeric domain of signal transducing histidine kinase"/>
    <property type="match status" value="1"/>
</dbReference>
<dbReference type="Proteomes" id="UP000472320">
    <property type="component" value="Unassembled WGS sequence"/>
</dbReference>
<evidence type="ECO:0000313" key="15">
    <source>
        <dbReference type="Proteomes" id="UP000472320"/>
    </source>
</evidence>
<evidence type="ECO:0000256" key="5">
    <source>
        <dbReference type="ARBA" id="ARBA00022679"/>
    </source>
</evidence>
<name>A0A6L6QHR0_9BURK</name>
<keyword evidence="4 7" id="KW-0597">Phosphoprotein</keyword>
<feature type="domain" description="Response regulatory" evidence="12">
    <location>
        <begin position="544"/>
        <end position="661"/>
    </location>
</feature>
<keyword evidence="5" id="KW-0808">Transferase</keyword>
<comment type="catalytic activity">
    <reaction evidence="1">
        <text>ATP + protein L-histidine = ADP + protein N-phospho-L-histidine.</text>
        <dbReference type="EC" id="2.7.13.3"/>
    </reaction>
</comment>
<evidence type="ECO:0000256" key="7">
    <source>
        <dbReference type="PROSITE-ProRule" id="PRU00169"/>
    </source>
</evidence>
<dbReference type="GO" id="GO:0005886">
    <property type="term" value="C:plasma membrane"/>
    <property type="evidence" value="ECO:0007669"/>
    <property type="project" value="UniProtKB-SubCell"/>
</dbReference>
<evidence type="ECO:0000259" key="13">
    <source>
        <dbReference type="PROSITE" id="PS50885"/>
    </source>
</evidence>
<evidence type="ECO:0000256" key="9">
    <source>
        <dbReference type="SAM" id="MobiDB-lite"/>
    </source>
</evidence>
<dbReference type="Pfam" id="PF00072">
    <property type="entry name" value="Response_reg"/>
    <property type="match status" value="1"/>
</dbReference>
<keyword evidence="10" id="KW-0812">Transmembrane</keyword>
<dbReference type="InterPro" id="IPR003661">
    <property type="entry name" value="HisK_dim/P_dom"/>
</dbReference>
<evidence type="ECO:0000256" key="4">
    <source>
        <dbReference type="ARBA" id="ARBA00022553"/>
    </source>
</evidence>
<evidence type="ECO:0000313" key="14">
    <source>
        <dbReference type="EMBL" id="MTW11789.1"/>
    </source>
</evidence>
<dbReference type="Pfam" id="PF00672">
    <property type="entry name" value="HAMP"/>
    <property type="match status" value="1"/>
</dbReference>
<dbReference type="PRINTS" id="PR00344">
    <property type="entry name" value="BCTRLSENSOR"/>
</dbReference>
<dbReference type="SUPFAM" id="SSF52172">
    <property type="entry name" value="CheY-like"/>
    <property type="match status" value="1"/>
</dbReference>
<proteinExistence type="predicted"/>
<feature type="transmembrane region" description="Helical" evidence="10">
    <location>
        <begin position="12"/>
        <end position="34"/>
    </location>
</feature>
<dbReference type="CDD" id="cd00082">
    <property type="entry name" value="HisKA"/>
    <property type="match status" value="1"/>
</dbReference>
<dbReference type="PANTHER" id="PTHR43047">
    <property type="entry name" value="TWO-COMPONENT HISTIDINE PROTEIN KINASE"/>
    <property type="match status" value="1"/>
</dbReference>
<dbReference type="FunFam" id="3.30.565.10:FF:000006">
    <property type="entry name" value="Sensor histidine kinase WalK"/>
    <property type="match status" value="1"/>
</dbReference>
<feature type="modified residue" description="4-aspartylphosphate" evidence="7">
    <location>
        <position position="594"/>
    </location>
</feature>
<dbReference type="EMBL" id="WNKX01000009">
    <property type="protein sequence ID" value="MTW11789.1"/>
    <property type="molecule type" value="Genomic_DNA"/>
</dbReference>
<dbReference type="CDD" id="cd16922">
    <property type="entry name" value="HATPase_EvgS-ArcB-TorS-like"/>
    <property type="match status" value="1"/>
</dbReference>
<evidence type="ECO:0000256" key="8">
    <source>
        <dbReference type="SAM" id="Coils"/>
    </source>
</evidence>
<keyword evidence="6" id="KW-0418">Kinase</keyword>
<keyword evidence="10" id="KW-0472">Membrane</keyword>
<dbReference type="InterPro" id="IPR036890">
    <property type="entry name" value="HATPase_C_sf"/>
</dbReference>